<dbReference type="AlphaFoldDB" id="A0A7X6IDC7"/>
<protein>
    <submittedName>
        <fullName evidence="2">TraV family lipoprotein</fullName>
    </submittedName>
</protein>
<dbReference type="EMBL" id="VTOW01000007">
    <property type="protein sequence ID" value="NKE73461.1"/>
    <property type="molecule type" value="Genomic_DNA"/>
</dbReference>
<accession>A0A7X6IDC7</accession>
<dbReference type="PROSITE" id="PS51257">
    <property type="entry name" value="PROKAR_LIPOPROTEIN"/>
    <property type="match status" value="1"/>
</dbReference>
<evidence type="ECO:0000256" key="1">
    <source>
        <dbReference type="SAM" id="SignalP"/>
    </source>
</evidence>
<evidence type="ECO:0000313" key="2">
    <source>
        <dbReference type="EMBL" id="NKE73461.1"/>
    </source>
</evidence>
<keyword evidence="3" id="KW-1185">Reference proteome</keyword>
<proteinExistence type="predicted"/>
<reference evidence="2 3" key="1">
    <citation type="journal article" date="2020" name="Nature">
        <title>Bacterial chemolithoautotrophy via manganese oxidation.</title>
        <authorList>
            <person name="Yu H."/>
            <person name="Leadbetter J.R."/>
        </authorList>
    </citation>
    <scope>NUCLEOTIDE SEQUENCE [LARGE SCALE GENOMIC DNA]</scope>
    <source>
        <strain evidence="2 3">Mn-1</strain>
    </source>
</reference>
<gene>
    <name evidence="2" type="ORF">MNODULE_22125</name>
</gene>
<feature type="chain" id="PRO_5030934316" evidence="1">
    <location>
        <begin position="20"/>
        <end position="125"/>
    </location>
</feature>
<dbReference type="RefSeq" id="WP_168063418.1">
    <property type="nucleotide sequence ID" value="NZ_VTOW01000007.1"/>
</dbReference>
<dbReference type="InterPro" id="IPR014118">
    <property type="entry name" value="T4SS_TraV"/>
</dbReference>
<keyword evidence="1" id="KW-0732">Signal</keyword>
<dbReference type="Pfam" id="PF09676">
    <property type="entry name" value="TraV"/>
    <property type="match status" value="1"/>
</dbReference>
<keyword evidence="2" id="KW-0449">Lipoprotein</keyword>
<feature type="signal peptide" evidence="1">
    <location>
        <begin position="1"/>
        <end position="19"/>
    </location>
</feature>
<evidence type="ECO:0000313" key="3">
    <source>
        <dbReference type="Proteomes" id="UP000534783"/>
    </source>
</evidence>
<sequence>MKMTAIVVSVFLLASCASAKPKIKTLDHETDQKPAAKSVYDSEREEAMAKLLQAPPTPLRVPPTVLRIHILPYVDRGGGFNGDKYKFITEDEGRWILDNQVLSKRRPEIKELKPLESAKPARLGK</sequence>
<dbReference type="Proteomes" id="UP000534783">
    <property type="component" value="Unassembled WGS sequence"/>
</dbReference>
<name>A0A7X6IDC7_9BACT</name>
<comment type="caution">
    <text evidence="2">The sequence shown here is derived from an EMBL/GenBank/DDBJ whole genome shotgun (WGS) entry which is preliminary data.</text>
</comment>
<organism evidence="2 3">
    <name type="scientific">Candidatus Manganitrophus noduliformans</name>
    <dbReference type="NCBI Taxonomy" id="2606439"/>
    <lineage>
        <taxon>Bacteria</taxon>
        <taxon>Pseudomonadati</taxon>
        <taxon>Nitrospirota</taxon>
        <taxon>Nitrospiria</taxon>
        <taxon>Candidatus Troglogloeales</taxon>
        <taxon>Candidatus Manganitrophaceae</taxon>
        <taxon>Candidatus Manganitrophus</taxon>
    </lineage>
</organism>